<evidence type="ECO:0000256" key="1">
    <source>
        <dbReference type="ARBA" id="ARBA00022490"/>
    </source>
</evidence>
<dbReference type="InterPro" id="IPR024775">
    <property type="entry name" value="DinB-like"/>
</dbReference>
<keyword evidence="3 6" id="KW-0378">Hydrolase</keyword>
<sequence>MPVTDIDILKYPIGKAKIPTPISSQHITDWIQILEDFPEQLTKLVSYLNDSQLDTPYRPGGWTVRQVVHHLSDSHYNSYIRFKWALTEVKPIIKTYYEDRWAELRDGKSAPILLSLRSLEALHQKWVYFLKGLSANELQHTFVHPETNEEVSLAENIGIYAWHSVHHYAHIDGLIKRMRW</sequence>
<dbReference type="EMBL" id="CP040749">
    <property type="protein sequence ID" value="QCX38539.1"/>
    <property type="molecule type" value="Genomic_DNA"/>
</dbReference>
<dbReference type="AlphaFoldDB" id="A0A5B7TNR9"/>
<dbReference type="RefSeq" id="WP_138949435.1">
    <property type="nucleotide sequence ID" value="NZ_CP040749.1"/>
</dbReference>
<organism evidence="6 7">
    <name type="scientific">Aureibaculum algae</name>
    <dbReference type="NCBI Taxonomy" id="2584122"/>
    <lineage>
        <taxon>Bacteria</taxon>
        <taxon>Pseudomonadati</taxon>
        <taxon>Bacteroidota</taxon>
        <taxon>Flavobacteriia</taxon>
        <taxon>Flavobacteriales</taxon>
        <taxon>Flavobacteriaceae</taxon>
        <taxon>Aureibaculum</taxon>
    </lineage>
</organism>
<keyword evidence="4" id="KW-0862">Zinc</keyword>
<dbReference type="OrthoDB" id="9796039at2"/>
<dbReference type="NCBIfam" id="NF009807">
    <property type="entry name" value="PRK13291.1"/>
    <property type="match status" value="1"/>
</dbReference>
<gene>
    <name evidence="6" type="ORF">FF125_08885</name>
</gene>
<accession>A0A5B7TNR9</accession>
<dbReference type="InterPro" id="IPR034660">
    <property type="entry name" value="DinB/YfiT-like"/>
</dbReference>
<dbReference type="KEGG" id="fbe:FF125_08885"/>
<dbReference type="Proteomes" id="UP000306229">
    <property type="component" value="Chromosome"/>
</dbReference>
<evidence type="ECO:0000313" key="6">
    <source>
        <dbReference type="EMBL" id="QCX38539.1"/>
    </source>
</evidence>
<dbReference type="SUPFAM" id="SSF109854">
    <property type="entry name" value="DinB/YfiT-like putative metalloenzymes"/>
    <property type="match status" value="1"/>
</dbReference>
<dbReference type="InterPro" id="IPR023774">
    <property type="entry name" value="Put_metal_dep_hydrolase_YfiT"/>
</dbReference>
<keyword evidence="7" id="KW-1185">Reference proteome</keyword>
<evidence type="ECO:0000256" key="2">
    <source>
        <dbReference type="ARBA" id="ARBA00022723"/>
    </source>
</evidence>
<keyword evidence="1" id="KW-0963">Cytoplasm</keyword>
<feature type="domain" description="DinB-like" evidence="5">
    <location>
        <begin position="34"/>
        <end position="171"/>
    </location>
</feature>
<dbReference type="GO" id="GO:0046872">
    <property type="term" value="F:metal ion binding"/>
    <property type="evidence" value="ECO:0007669"/>
    <property type="project" value="UniProtKB-KW"/>
</dbReference>
<dbReference type="GO" id="GO:0016787">
    <property type="term" value="F:hydrolase activity"/>
    <property type="evidence" value="ECO:0007669"/>
    <property type="project" value="UniProtKB-KW"/>
</dbReference>
<keyword evidence="2" id="KW-0479">Metal-binding</keyword>
<evidence type="ECO:0000256" key="3">
    <source>
        <dbReference type="ARBA" id="ARBA00022801"/>
    </source>
</evidence>
<reference evidence="6 7" key="1">
    <citation type="submission" date="2019-05" db="EMBL/GenBank/DDBJ databases">
        <title>Algicella ahnfeltiae gen. nov., sp. nov., a novel marine bacterium of the family Flavobacteriaceae isolated from a red alga.</title>
        <authorList>
            <person name="Nedashkovskaya O.I."/>
            <person name="Kukhlevskiy A.D."/>
            <person name="Kim S.-G."/>
            <person name="Zhukova N.V."/>
            <person name="Mikhailov V.V."/>
        </authorList>
    </citation>
    <scope>NUCLEOTIDE SEQUENCE [LARGE SCALE GENOMIC DNA]</scope>
    <source>
        <strain evidence="6 7">10Alg115</strain>
    </source>
</reference>
<dbReference type="HAMAP" id="MF_01256">
    <property type="entry name" value="YfiT_hydrol"/>
    <property type="match status" value="1"/>
</dbReference>
<proteinExistence type="inferred from homology"/>
<dbReference type="Pfam" id="PF12867">
    <property type="entry name" value="DinB_2"/>
    <property type="match status" value="1"/>
</dbReference>
<evidence type="ECO:0000259" key="5">
    <source>
        <dbReference type="Pfam" id="PF12867"/>
    </source>
</evidence>
<dbReference type="Gene3D" id="1.20.120.450">
    <property type="entry name" value="dinb family like domain"/>
    <property type="match status" value="1"/>
</dbReference>
<protein>
    <submittedName>
        <fullName evidence="6">Putative metal-dependent hydrolase</fullName>
    </submittedName>
</protein>
<evidence type="ECO:0000256" key="4">
    <source>
        <dbReference type="ARBA" id="ARBA00022833"/>
    </source>
</evidence>
<evidence type="ECO:0000313" key="7">
    <source>
        <dbReference type="Proteomes" id="UP000306229"/>
    </source>
</evidence>
<name>A0A5B7TNR9_9FLAO</name>